<dbReference type="PROSITE" id="PS51257">
    <property type="entry name" value="PROKAR_LIPOPROTEIN"/>
    <property type="match status" value="1"/>
</dbReference>
<keyword evidence="2" id="KW-1185">Reference proteome</keyword>
<evidence type="ECO:0000313" key="1">
    <source>
        <dbReference type="EMBL" id="RYM34148.1"/>
    </source>
</evidence>
<evidence type="ECO:0000313" key="2">
    <source>
        <dbReference type="Proteomes" id="UP000293952"/>
    </source>
</evidence>
<proteinExistence type="predicted"/>
<sequence length="115" mass="13371">MKQLPIYVLSLFFILACSSERKELFKETDAFIKSLEVFNESYGVIGGGNYSITTTDGRYKITPFGRLIKIKIQENPNQKKYEELKIDFANYYQNDDRVKKIFIEKNGPLLIDCGR</sequence>
<dbReference type="RefSeq" id="WP_130093589.1">
    <property type="nucleotide sequence ID" value="NZ_SETE01000003.1"/>
</dbReference>
<dbReference type="Proteomes" id="UP000293952">
    <property type="component" value="Unassembled WGS sequence"/>
</dbReference>
<protein>
    <submittedName>
        <fullName evidence="1">Uncharacterized protein</fullName>
    </submittedName>
</protein>
<dbReference type="AlphaFoldDB" id="A0A4Q4KM18"/>
<dbReference type="EMBL" id="SETE01000003">
    <property type="protein sequence ID" value="RYM34148.1"/>
    <property type="molecule type" value="Genomic_DNA"/>
</dbReference>
<dbReference type="OrthoDB" id="1363151at2"/>
<name>A0A4Q4KM18_9FLAO</name>
<organism evidence="1 2">
    <name type="scientific">Brumimicrobium glaciale</name>
    <dbReference type="NCBI Taxonomy" id="200475"/>
    <lineage>
        <taxon>Bacteria</taxon>
        <taxon>Pseudomonadati</taxon>
        <taxon>Bacteroidota</taxon>
        <taxon>Flavobacteriia</taxon>
        <taxon>Flavobacteriales</taxon>
        <taxon>Crocinitomicaceae</taxon>
        <taxon>Brumimicrobium</taxon>
    </lineage>
</organism>
<reference evidence="1 2" key="1">
    <citation type="submission" date="2019-02" db="EMBL/GenBank/DDBJ databases">
        <title>Genome sequence of the sea-ice species Brumimicrobium glaciale.</title>
        <authorList>
            <person name="Bowman J.P."/>
        </authorList>
    </citation>
    <scope>NUCLEOTIDE SEQUENCE [LARGE SCALE GENOMIC DNA]</scope>
    <source>
        <strain evidence="1 2">IC156</strain>
    </source>
</reference>
<accession>A0A4Q4KM18</accession>
<comment type="caution">
    <text evidence="1">The sequence shown here is derived from an EMBL/GenBank/DDBJ whole genome shotgun (WGS) entry which is preliminary data.</text>
</comment>
<gene>
    <name evidence="1" type="ORF">ERX46_09315</name>
</gene>